<evidence type="ECO:0000313" key="3">
    <source>
        <dbReference type="EMBL" id="TWF80171.1"/>
    </source>
</evidence>
<feature type="transmembrane region" description="Helical" evidence="2">
    <location>
        <begin position="119"/>
        <end position="138"/>
    </location>
</feature>
<dbReference type="EMBL" id="VIWU01000001">
    <property type="protein sequence ID" value="TWF80171.1"/>
    <property type="molecule type" value="Genomic_DNA"/>
</dbReference>
<gene>
    <name evidence="3" type="ORF">FHX44_116109</name>
</gene>
<comment type="caution">
    <text evidence="3">The sequence shown here is derived from an EMBL/GenBank/DDBJ whole genome shotgun (WGS) entry which is preliminary data.</text>
</comment>
<keyword evidence="2" id="KW-1133">Transmembrane helix</keyword>
<keyword evidence="2" id="KW-0472">Membrane</keyword>
<feature type="region of interest" description="Disordered" evidence="1">
    <location>
        <begin position="1"/>
        <end position="26"/>
    </location>
</feature>
<protein>
    <submittedName>
        <fullName evidence="3">Uncharacterized protein</fullName>
    </submittedName>
</protein>
<organism evidence="3 4">
    <name type="scientific">Pseudonocardia hierapolitana</name>
    <dbReference type="NCBI Taxonomy" id="1128676"/>
    <lineage>
        <taxon>Bacteria</taxon>
        <taxon>Bacillati</taxon>
        <taxon>Actinomycetota</taxon>
        <taxon>Actinomycetes</taxon>
        <taxon>Pseudonocardiales</taxon>
        <taxon>Pseudonocardiaceae</taxon>
        <taxon>Pseudonocardia</taxon>
    </lineage>
</organism>
<name>A0A561SZB2_9PSEU</name>
<accession>A0A561SZB2</accession>
<feature type="compositionally biased region" description="Basic residues" evidence="1">
    <location>
        <begin position="215"/>
        <end position="225"/>
    </location>
</feature>
<keyword evidence="2" id="KW-0812">Transmembrane</keyword>
<evidence type="ECO:0000313" key="4">
    <source>
        <dbReference type="Proteomes" id="UP000321261"/>
    </source>
</evidence>
<feature type="region of interest" description="Disordered" evidence="1">
    <location>
        <begin position="158"/>
        <end position="225"/>
    </location>
</feature>
<reference evidence="3 4" key="1">
    <citation type="submission" date="2019-06" db="EMBL/GenBank/DDBJ databases">
        <title>Sequencing the genomes of 1000 actinobacteria strains.</title>
        <authorList>
            <person name="Klenk H.-P."/>
        </authorList>
    </citation>
    <scope>NUCLEOTIDE SEQUENCE [LARGE SCALE GENOMIC DNA]</scope>
    <source>
        <strain evidence="3 4">DSM 45671</strain>
    </source>
</reference>
<keyword evidence="4" id="KW-1185">Reference proteome</keyword>
<dbReference type="Proteomes" id="UP000321261">
    <property type="component" value="Unassembled WGS sequence"/>
</dbReference>
<evidence type="ECO:0000256" key="1">
    <source>
        <dbReference type="SAM" id="MobiDB-lite"/>
    </source>
</evidence>
<feature type="compositionally biased region" description="Low complexity" evidence="1">
    <location>
        <begin position="171"/>
        <end position="182"/>
    </location>
</feature>
<evidence type="ECO:0000256" key="2">
    <source>
        <dbReference type="SAM" id="Phobius"/>
    </source>
</evidence>
<dbReference type="AlphaFoldDB" id="A0A561SZB2"/>
<proteinExistence type="predicted"/>
<sequence length="225" mass="23983">MKNRDARGAAACRCSEKGRDPMSTTATRTATDAIDGAPQAGRETTRSAIRGAAREVMSEVGGVALRAVVEMGVSQVGRMADRLDAVAERGGTGVREALTGKPAPARSDRKPVRQAARAVRARVGAAFSLVVTAALRLLQFLQRLAAQMLEALRRLARRPRRARPEPEAGADEAGPVPEAAGEAGEHREPRRARTAPRGDAPGPRRDDRSVPARPTVRRRRPAVSP</sequence>